<name>A0A4Y6PVM5_PERCE</name>
<accession>A0A5B8Y6V5</accession>
<feature type="signal peptide" evidence="1">
    <location>
        <begin position="1"/>
        <end position="27"/>
    </location>
</feature>
<evidence type="ECO:0000313" key="2">
    <source>
        <dbReference type="EMBL" id="QDG52358.1"/>
    </source>
</evidence>
<dbReference type="RefSeq" id="WP_141198830.1">
    <property type="nucleotide sequence ID" value="NZ_CP041186.1"/>
</dbReference>
<feature type="chain" id="PRO_5030106516" evidence="1">
    <location>
        <begin position="28"/>
        <end position="418"/>
    </location>
</feature>
<protein>
    <submittedName>
        <fullName evidence="2">Uncharacterized protein</fullName>
    </submittedName>
</protein>
<evidence type="ECO:0000313" key="3">
    <source>
        <dbReference type="Proteomes" id="UP000315995"/>
    </source>
</evidence>
<proteinExistence type="predicted"/>
<organism evidence="2 3">
    <name type="scientific">Persicimonas caeni</name>
    <dbReference type="NCBI Taxonomy" id="2292766"/>
    <lineage>
        <taxon>Bacteria</taxon>
        <taxon>Deltaproteobacteria</taxon>
        <taxon>Bradymonadales</taxon>
        <taxon>Bradymonadaceae</taxon>
        <taxon>Persicimonas</taxon>
    </lineage>
</organism>
<accession>A0A4Y6PVM5</accession>
<dbReference type="OrthoDB" id="9952525at2"/>
<dbReference type="EMBL" id="CP041186">
    <property type="protein sequence ID" value="QDG52358.1"/>
    <property type="molecule type" value="Genomic_DNA"/>
</dbReference>
<evidence type="ECO:0000256" key="1">
    <source>
        <dbReference type="SAM" id="SignalP"/>
    </source>
</evidence>
<dbReference type="Proteomes" id="UP000315995">
    <property type="component" value="Chromosome"/>
</dbReference>
<sequence length="418" mass="45294">MMRSDARVLLALLTAAAAIFGADSAVAQDCTAADADVFSTARRARTIVSDYNEMHRIHRADLARNEAFARETDQELPWRFDLAGIVGTRSTYGFEVCTNEGTKSASVSPIYAGGIFSLDFYNAGFGVEAFALLVSDALKVSPTEEQTRTEDGGFRDPVGLASVNTQETIYGGRLTLHDWGSLVMAGIETHPLTNNAGVDGVVLQLPETPHTTDGRMYVGLGSPYGDTSLHLVFAPGDVATDIIELRADAVPLPADVDTLLGADARGVVGAAYIEDESQVALDLGLADAFGFLTLVAATEFNPVRLRKVRGRVDWDGGPEMILRDENPETGEENAMRLALDLGAFAEVSYFNSRHLEDETGRDHVWGTAFGATFRPDAIILMTQIDFWFGVNRPSELARVSEFVDHWQTGVRVHGRFGL</sequence>
<gene>
    <name evidence="2" type="ORF">FIV42_16905</name>
</gene>
<keyword evidence="1" id="KW-0732">Signal</keyword>
<dbReference type="AlphaFoldDB" id="A0A4Y6PVM5"/>
<reference evidence="2 3" key="1">
    <citation type="submission" date="2019-06" db="EMBL/GenBank/DDBJ databases">
        <title>Persicimonas caeni gen. nov., sp. nov., a predatory bacterium isolated from solar saltern.</title>
        <authorList>
            <person name="Wang S."/>
        </authorList>
    </citation>
    <scope>NUCLEOTIDE SEQUENCE [LARGE SCALE GENOMIC DNA]</scope>
    <source>
        <strain evidence="2 3">YN101</strain>
    </source>
</reference>
<keyword evidence="3" id="KW-1185">Reference proteome</keyword>